<evidence type="ECO:0000259" key="7">
    <source>
        <dbReference type="Pfam" id="PF01097"/>
    </source>
</evidence>
<reference evidence="8" key="1">
    <citation type="submission" date="2016-02" db="EMBL/GenBank/DDBJ databases">
        <title>RNAseq analyses of the midgut from blood- or serum-fed Ixodes ricinus ticks.</title>
        <authorList>
            <person name="Perner J."/>
            <person name="Provaznik J."/>
            <person name="Schrenkova J."/>
            <person name="Urbanova V."/>
            <person name="Ribeiro J.M."/>
            <person name="Kopacek P."/>
        </authorList>
    </citation>
    <scope>NUCLEOTIDE SEQUENCE</scope>
    <source>
        <tissue evidence="8">Gut</tissue>
    </source>
</reference>
<evidence type="ECO:0000256" key="2">
    <source>
        <dbReference type="ARBA" id="ARBA00022525"/>
    </source>
</evidence>
<evidence type="ECO:0000256" key="5">
    <source>
        <dbReference type="ARBA" id="ARBA00023157"/>
    </source>
</evidence>
<dbReference type="InterPro" id="IPR001542">
    <property type="entry name" value="Defensin_invertebrate/fungal"/>
</dbReference>
<sequence>MAALRFTLFALVAVSVASGYFRIEDKPGPPNWGCPENEIACSNHCFSIGYRVGECRNFPFFTDCTCLNPI</sequence>
<dbReference type="InterPro" id="IPR036574">
    <property type="entry name" value="Scorpion_toxin-like_sf"/>
</dbReference>
<feature type="signal peptide" evidence="6">
    <location>
        <begin position="1"/>
        <end position="19"/>
    </location>
</feature>
<name>A0A131Y8N6_IXORI</name>
<evidence type="ECO:0000313" key="8">
    <source>
        <dbReference type="EMBL" id="JAP75177.1"/>
    </source>
</evidence>
<protein>
    <submittedName>
        <fullName evidence="8">Putative secreted protein</fullName>
    </submittedName>
</protein>
<proteinExistence type="evidence at transcript level"/>
<feature type="domain" description="Invertebrate defensins family profile" evidence="7">
    <location>
        <begin position="33"/>
        <end position="66"/>
    </location>
</feature>
<comment type="subcellular location">
    <subcellularLocation>
        <location evidence="1">Secreted</location>
    </subcellularLocation>
</comment>
<keyword evidence="4" id="KW-0044">Antibiotic</keyword>
<organism evidence="8">
    <name type="scientific">Ixodes ricinus</name>
    <name type="common">Common tick</name>
    <name type="synonym">Acarus ricinus</name>
    <dbReference type="NCBI Taxonomy" id="34613"/>
    <lineage>
        <taxon>Eukaryota</taxon>
        <taxon>Metazoa</taxon>
        <taxon>Ecdysozoa</taxon>
        <taxon>Arthropoda</taxon>
        <taxon>Chelicerata</taxon>
        <taxon>Arachnida</taxon>
        <taxon>Acari</taxon>
        <taxon>Parasitiformes</taxon>
        <taxon>Ixodida</taxon>
        <taxon>Ixodoidea</taxon>
        <taxon>Ixodidae</taxon>
        <taxon>Ixodinae</taxon>
        <taxon>Ixodes</taxon>
    </lineage>
</organism>
<dbReference type="Pfam" id="PF01097">
    <property type="entry name" value="Defensin_2"/>
    <property type="match status" value="1"/>
</dbReference>
<keyword evidence="2" id="KW-0964">Secreted</keyword>
<dbReference type="GO" id="GO:0005576">
    <property type="term" value="C:extracellular region"/>
    <property type="evidence" value="ECO:0007669"/>
    <property type="project" value="UniProtKB-SubCell"/>
</dbReference>
<feature type="chain" id="PRO_5007284331" evidence="6">
    <location>
        <begin position="20"/>
        <end position="70"/>
    </location>
</feature>
<dbReference type="Gene3D" id="3.30.30.10">
    <property type="entry name" value="Knottin, scorpion toxin-like"/>
    <property type="match status" value="1"/>
</dbReference>
<dbReference type="GO" id="GO:0042742">
    <property type="term" value="P:defense response to bacterium"/>
    <property type="evidence" value="ECO:0007669"/>
    <property type="project" value="UniProtKB-KW"/>
</dbReference>
<evidence type="ECO:0000256" key="3">
    <source>
        <dbReference type="ARBA" id="ARBA00022529"/>
    </source>
</evidence>
<keyword evidence="3" id="KW-0929">Antimicrobial</keyword>
<accession>A0A131Y8N6</accession>
<dbReference type="AlphaFoldDB" id="A0A131Y8N6"/>
<keyword evidence="5" id="KW-1015">Disulfide bond</keyword>
<dbReference type="EMBL" id="GEFM01000619">
    <property type="protein sequence ID" value="JAP75177.1"/>
    <property type="molecule type" value="mRNA"/>
</dbReference>
<evidence type="ECO:0000256" key="1">
    <source>
        <dbReference type="ARBA" id="ARBA00004613"/>
    </source>
</evidence>
<evidence type="ECO:0000256" key="4">
    <source>
        <dbReference type="ARBA" id="ARBA00023022"/>
    </source>
</evidence>
<dbReference type="SUPFAM" id="SSF57095">
    <property type="entry name" value="Scorpion toxin-like"/>
    <property type="match status" value="1"/>
</dbReference>
<keyword evidence="6" id="KW-0732">Signal</keyword>
<evidence type="ECO:0000256" key="6">
    <source>
        <dbReference type="SAM" id="SignalP"/>
    </source>
</evidence>